<dbReference type="PANTHER" id="PTHR43628:SF1">
    <property type="entry name" value="CHITIN SYNTHASE REGULATORY FACTOR 2-RELATED"/>
    <property type="match status" value="1"/>
</dbReference>
<dbReference type="Gene3D" id="1.25.40.10">
    <property type="entry name" value="Tetratricopeptide repeat domain"/>
    <property type="match status" value="1"/>
</dbReference>
<evidence type="ECO:0000313" key="2">
    <source>
        <dbReference type="Proteomes" id="UP000017429"/>
    </source>
</evidence>
<dbReference type="InterPro" id="IPR052945">
    <property type="entry name" value="Mitotic_Regulator"/>
</dbReference>
<reference evidence="1" key="3">
    <citation type="submission" date="2022-06" db="EMBL/GenBank/DDBJ databases">
        <title>Resources to Facilitate Use of the Altered Schaedler Flora (ASF) Mouse Model to Study Microbiome Function.</title>
        <authorList>
            <person name="Proctor A."/>
            <person name="Parvinroo S."/>
            <person name="Richie T."/>
            <person name="Jia X."/>
            <person name="Lee S.T.M."/>
            <person name="Karp P.D."/>
            <person name="Paley S."/>
            <person name="Kostic A.D."/>
            <person name="Pierre J.F."/>
            <person name="Wannemuehler M.J."/>
            <person name="Phillips G.J."/>
        </authorList>
    </citation>
    <scope>NUCLEOTIDE SEQUENCE</scope>
    <source>
        <strain evidence="1">ASF457</strain>
    </source>
</reference>
<dbReference type="Proteomes" id="UP000017429">
    <property type="component" value="Chromosome"/>
</dbReference>
<dbReference type="EMBL" id="CP097562">
    <property type="protein sequence ID" value="USF23395.1"/>
    <property type="molecule type" value="Genomic_DNA"/>
</dbReference>
<reference evidence="1" key="1">
    <citation type="journal article" date="2014" name="Genome Announc.">
        <title>Draft genome sequences of the altered schaedler flora, a defined bacterial community from gnotobiotic mice.</title>
        <authorList>
            <person name="Wannemuehler M.J."/>
            <person name="Overstreet A.M."/>
            <person name="Ward D.V."/>
            <person name="Phillips G.J."/>
        </authorList>
    </citation>
    <scope>NUCLEOTIDE SEQUENCE</scope>
    <source>
        <strain evidence="1">ASF457</strain>
    </source>
</reference>
<name>V2RJ26_9BACT</name>
<dbReference type="RefSeq" id="WP_023276462.1">
    <property type="nucleotide sequence ID" value="NZ_CP097562.1"/>
</dbReference>
<organism evidence="1 2">
    <name type="scientific">Mucispirillum schaedleri ASF457</name>
    <dbReference type="NCBI Taxonomy" id="1379858"/>
    <lineage>
        <taxon>Bacteria</taxon>
        <taxon>Pseudomonadati</taxon>
        <taxon>Deferribacterota</taxon>
        <taxon>Deferribacteres</taxon>
        <taxon>Deferribacterales</taxon>
        <taxon>Mucispirillaceae</taxon>
        <taxon>Mucispirillum</taxon>
    </lineage>
</organism>
<evidence type="ECO:0000313" key="1">
    <source>
        <dbReference type="EMBL" id="USF23395.1"/>
    </source>
</evidence>
<dbReference type="InterPro" id="IPR011990">
    <property type="entry name" value="TPR-like_helical_dom_sf"/>
</dbReference>
<dbReference type="OrthoDB" id="9792653at2"/>
<proteinExistence type="predicted"/>
<dbReference type="Pfam" id="PF08238">
    <property type="entry name" value="Sel1"/>
    <property type="match status" value="3"/>
</dbReference>
<dbReference type="eggNOG" id="COG0790">
    <property type="taxonomic scope" value="Bacteria"/>
</dbReference>
<sequence>MLRRFLLLFVFIPVIVYANQSLENDLKLANIGNRGAAFRIGARYLNGEGVEQDYEKAKYYLERAADKNHSHALYDLGYMYLYGIGVEKDYMMAYDYFERSKDVGFVPAYFIIGLMYYDGAGVKKNDKKAYEYCKTAIERGYKTNNIILDHKNKKILIKQEKEQEDK</sequence>
<accession>V2RJ26</accession>
<dbReference type="KEGG" id="msch:N508_000453"/>
<dbReference type="InterPro" id="IPR006597">
    <property type="entry name" value="Sel1-like"/>
</dbReference>
<gene>
    <name evidence="1" type="ORF">N508_000453</name>
</gene>
<dbReference type="SUPFAM" id="SSF81901">
    <property type="entry name" value="HCP-like"/>
    <property type="match status" value="1"/>
</dbReference>
<protein>
    <submittedName>
        <fullName evidence="1">Uncharacterized protein</fullName>
    </submittedName>
</protein>
<dbReference type="PANTHER" id="PTHR43628">
    <property type="entry name" value="ACTIVATOR OF C KINASE PROTEIN 1-RELATED"/>
    <property type="match status" value="1"/>
</dbReference>
<keyword evidence="2" id="KW-1185">Reference proteome</keyword>
<dbReference type="SMART" id="SM00671">
    <property type="entry name" value="SEL1"/>
    <property type="match status" value="3"/>
</dbReference>
<dbReference type="AlphaFoldDB" id="V2RJ26"/>
<reference evidence="1" key="2">
    <citation type="submission" date="2022-05" db="EMBL/GenBank/DDBJ databases">
        <authorList>
            <person name="Proctor A.L."/>
            <person name="Phillips G.J."/>
            <person name="Wannemuehler M.J."/>
        </authorList>
    </citation>
    <scope>NUCLEOTIDE SEQUENCE</scope>
    <source>
        <strain evidence="1">ASF457</strain>
    </source>
</reference>